<dbReference type="AlphaFoldDB" id="A0AAN8SXX2"/>
<dbReference type="EMBL" id="JBANQN010000012">
    <property type="protein sequence ID" value="KAK6774796.1"/>
    <property type="molecule type" value="Genomic_DNA"/>
</dbReference>
<organism evidence="1 2">
    <name type="scientific">Solanum bulbocastanum</name>
    <name type="common">Wild potato</name>
    <dbReference type="NCBI Taxonomy" id="147425"/>
    <lineage>
        <taxon>Eukaryota</taxon>
        <taxon>Viridiplantae</taxon>
        <taxon>Streptophyta</taxon>
        <taxon>Embryophyta</taxon>
        <taxon>Tracheophyta</taxon>
        <taxon>Spermatophyta</taxon>
        <taxon>Magnoliopsida</taxon>
        <taxon>eudicotyledons</taxon>
        <taxon>Gunneridae</taxon>
        <taxon>Pentapetalae</taxon>
        <taxon>asterids</taxon>
        <taxon>lamiids</taxon>
        <taxon>Solanales</taxon>
        <taxon>Solanaceae</taxon>
        <taxon>Solanoideae</taxon>
        <taxon>Solaneae</taxon>
        <taxon>Solanum</taxon>
    </lineage>
</organism>
<keyword evidence="2" id="KW-1185">Reference proteome</keyword>
<gene>
    <name evidence="1" type="ORF">RDI58_030035</name>
</gene>
<reference evidence="1 2" key="1">
    <citation type="submission" date="2024-02" db="EMBL/GenBank/DDBJ databases">
        <title>de novo genome assembly of Solanum bulbocastanum strain 11H21.</title>
        <authorList>
            <person name="Hosaka A.J."/>
        </authorList>
    </citation>
    <scope>NUCLEOTIDE SEQUENCE [LARGE SCALE GENOMIC DNA]</scope>
    <source>
        <tissue evidence="1">Young leaves</tissue>
    </source>
</reference>
<evidence type="ECO:0000313" key="2">
    <source>
        <dbReference type="Proteomes" id="UP001371456"/>
    </source>
</evidence>
<comment type="caution">
    <text evidence="1">The sequence shown here is derived from an EMBL/GenBank/DDBJ whole genome shotgun (WGS) entry which is preliminary data.</text>
</comment>
<dbReference type="Proteomes" id="UP001371456">
    <property type="component" value="Unassembled WGS sequence"/>
</dbReference>
<protein>
    <submittedName>
        <fullName evidence="1">Uncharacterized protein</fullName>
    </submittedName>
</protein>
<accession>A0AAN8SXX2</accession>
<evidence type="ECO:0000313" key="1">
    <source>
        <dbReference type="EMBL" id="KAK6774796.1"/>
    </source>
</evidence>
<sequence length="23" mass="2468">MVGKGPYSLFCGYAIPSGYGRPF</sequence>
<name>A0AAN8SXX2_SOLBU</name>
<proteinExistence type="predicted"/>